<dbReference type="PANTHER" id="PTHR45826:SF2">
    <property type="entry name" value="AMINO ACID TRANSPORTER"/>
    <property type="match status" value="1"/>
</dbReference>
<evidence type="ECO:0000256" key="1">
    <source>
        <dbReference type="ARBA" id="ARBA00004651"/>
    </source>
</evidence>
<dbReference type="GO" id="GO:0005886">
    <property type="term" value="C:plasma membrane"/>
    <property type="evidence" value="ECO:0007669"/>
    <property type="project" value="UniProtKB-SubCell"/>
</dbReference>
<comment type="similarity">
    <text evidence="8">Belongs to the amino acid-polyamine-organocation (APC) superfamily. Polyamine:cation symporter (PHS) (TC 2.A.3.12) family.</text>
</comment>
<dbReference type="PANTHER" id="PTHR45826">
    <property type="entry name" value="POLYAMINE TRANSPORTER PUT1"/>
    <property type="match status" value="1"/>
</dbReference>
<accession>A0AAV6ICW4</accession>
<dbReference type="SUPFAM" id="SSF56219">
    <property type="entry name" value="DNase I-like"/>
    <property type="match status" value="1"/>
</dbReference>
<feature type="transmembrane region" description="Helical" evidence="9">
    <location>
        <begin position="248"/>
        <end position="271"/>
    </location>
</feature>
<evidence type="ECO:0000256" key="8">
    <source>
        <dbReference type="ARBA" id="ARBA00024041"/>
    </source>
</evidence>
<dbReference type="AlphaFoldDB" id="A0AAV6ICW4"/>
<sequence length="328" mass="37192">MDNVLVVDPSGIAGGLAILWKRGLNVSLVRRSSFFIEVLLKDDETNHEWHLINLYASSIDSVRKSQWEDLLRYRQQSNGDWVLWGDFNDILWTDEKKGGRKREVWSLKVFRDFVERAIPVDRELWTDGYFSDIAKMVGGVWLSIWIQGAAAMSNMGMFVTEMSSDSFQLLGMAERGMLPEFFATRSRYGTPLVGILFSASGVVMLSWMSFQEIVAAENILYCFGMILEFIAFIVLRMKHPAASRPYKIPLGTVGSVLMCIPPTILIFVVLALSSLKVMVVSLVAVVIGLVMQPCVKHVKRKRWFKFSESDDLPDLHSTAQEDSETFIE</sequence>
<keyword evidence="5" id="KW-0769">Symport</keyword>
<dbReference type="InterPro" id="IPR036691">
    <property type="entry name" value="Endo/exonu/phosph_ase_sf"/>
</dbReference>
<comment type="caution">
    <text evidence="10">The sequence shown here is derived from an EMBL/GenBank/DDBJ whole genome shotgun (WGS) entry which is preliminary data.</text>
</comment>
<evidence type="ECO:0000313" key="11">
    <source>
        <dbReference type="Proteomes" id="UP000823749"/>
    </source>
</evidence>
<comment type="subcellular location">
    <subcellularLocation>
        <location evidence="1">Cell membrane</location>
        <topology evidence="1">Multi-pass membrane protein</topology>
    </subcellularLocation>
</comment>
<gene>
    <name evidence="10" type="ORF">RHGRI_031189</name>
</gene>
<dbReference type="Pfam" id="PF13520">
    <property type="entry name" value="AA_permease_2"/>
    <property type="match status" value="1"/>
</dbReference>
<evidence type="ECO:0000256" key="7">
    <source>
        <dbReference type="ARBA" id="ARBA00023136"/>
    </source>
</evidence>
<evidence type="ECO:0000256" key="4">
    <source>
        <dbReference type="ARBA" id="ARBA00022692"/>
    </source>
</evidence>
<feature type="transmembrane region" description="Helical" evidence="9">
    <location>
        <begin position="277"/>
        <end position="295"/>
    </location>
</feature>
<dbReference type="GO" id="GO:0015203">
    <property type="term" value="F:polyamine transmembrane transporter activity"/>
    <property type="evidence" value="ECO:0007669"/>
    <property type="project" value="UniProtKB-ARBA"/>
</dbReference>
<evidence type="ECO:0000256" key="6">
    <source>
        <dbReference type="ARBA" id="ARBA00022989"/>
    </source>
</evidence>
<proteinExistence type="inferred from homology"/>
<reference evidence="10" key="1">
    <citation type="submission" date="2020-08" db="EMBL/GenBank/DDBJ databases">
        <title>Plant Genome Project.</title>
        <authorList>
            <person name="Zhang R.-G."/>
        </authorList>
    </citation>
    <scope>NUCLEOTIDE SEQUENCE</scope>
    <source>
        <strain evidence="10">WSP0</strain>
        <tissue evidence="10">Leaf</tissue>
    </source>
</reference>
<organism evidence="10 11">
    <name type="scientific">Rhododendron griersonianum</name>
    <dbReference type="NCBI Taxonomy" id="479676"/>
    <lineage>
        <taxon>Eukaryota</taxon>
        <taxon>Viridiplantae</taxon>
        <taxon>Streptophyta</taxon>
        <taxon>Embryophyta</taxon>
        <taxon>Tracheophyta</taxon>
        <taxon>Spermatophyta</taxon>
        <taxon>Magnoliopsida</taxon>
        <taxon>eudicotyledons</taxon>
        <taxon>Gunneridae</taxon>
        <taxon>Pentapetalae</taxon>
        <taxon>asterids</taxon>
        <taxon>Ericales</taxon>
        <taxon>Ericaceae</taxon>
        <taxon>Ericoideae</taxon>
        <taxon>Rhodoreae</taxon>
        <taxon>Rhododendron</taxon>
    </lineage>
</organism>
<keyword evidence="11" id="KW-1185">Reference proteome</keyword>
<feature type="transmembrane region" description="Helical" evidence="9">
    <location>
        <begin position="213"/>
        <end position="236"/>
    </location>
</feature>
<dbReference type="Proteomes" id="UP000823749">
    <property type="component" value="Chromosome 11"/>
</dbReference>
<dbReference type="InterPro" id="IPR044566">
    <property type="entry name" value="RMV1-like"/>
</dbReference>
<evidence type="ECO:0000256" key="3">
    <source>
        <dbReference type="ARBA" id="ARBA00022475"/>
    </source>
</evidence>
<protein>
    <submittedName>
        <fullName evidence="10">Uncharacterized protein</fullName>
    </submittedName>
</protein>
<dbReference type="InterPro" id="IPR002293">
    <property type="entry name" value="AA/rel_permease1"/>
</dbReference>
<evidence type="ECO:0000256" key="9">
    <source>
        <dbReference type="SAM" id="Phobius"/>
    </source>
</evidence>
<dbReference type="EMBL" id="JACTNZ010000011">
    <property type="protein sequence ID" value="KAG5524445.1"/>
    <property type="molecule type" value="Genomic_DNA"/>
</dbReference>
<evidence type="ECO:0000256" key="5">
    <source>
        <dbReference type="ARBA" id="ARBA00022847"/>
    </source>
</evidence>
<dbReference type="Gene3D" id="1.20.1740.10">
    <property type="entry name" value="Amino acid/polyamine transporter I"/>
    <property type="match status" value="1"/>
</dbReference>
<keyword evidence="4 9" id="KW-0812">Transmembrane</keyword>
<keyword evidence="3" id="KW-1003">Cell membrane</keyword>
<dbReference type="GO" id="GO:0015293">
    <property type="term" value="F:symporter activity"/>
    <property type="evidence" value="ECO:0007669"/>
    <property type="project" value="UniProtKB-KW"/>
</dbReference>
<evidence type="ECO:0000256" key="2">
    <source>
        <dbReference type="ARBA" id="ARBA00022448"/>
    </source>
</evidence>
<name>A0AAV6ICW4_9ERIC</name>
<keyword evidence="2" id="KW-0813">Transport</keyword>
<evidence type="ECO:0000313" key="10">
    <source>
        <dbReference type="EMBL" id="KAG5524445.1"/>
    </source>
</evidence>
<keyword evidence="7 9" id="KW-0472">Membrane</keyword>
<keyword evidence="6 9" id="KW-1133">Transmembrane helix</keyword>